<dbReference type="PROSITE" id="PS50879">
    <property type="entry name" value="RNASE_H_1"/>
    <property type="match status" value="1"/>
</dbReference>
<dbReference type="InterPro" id="IPR012337">
    <property type="entry name" value="RNaseH-like_sf"/>
</dbReference>
<evidence type="ECO:0000259" key="3">
    <source>
        <dbReference type="PROSITE" id="PS50879"/>
    </source>
</evidence>
<keyword evidence="2" id="KW-0732">Signal</keyword>
<protein>
    <recommendedName>
        <fullName evidence="3">RNase H type-1 domain-containing protein</fullName>
    </recommendedName>
</protein>
<evidence type="ECO:0000313" key="4">
    <source>
        <dbReference type="EMBL" id="KAJ4445685.1"/>
    </source>
</evidence>
<organism evidence="4 5">
    <name type="scientific">Periplaneta americana</name>
    <name type="common">American cockroach</name>
    <name type="synonym">Blatta americana</name>
    <dbReference type="NCBI Taxonomy" id="6978"/>
    <lineage>
        <taxon>Eukaryota</taxon>
        <taxon>Metazoa</taxon>
        <taxon>Ecdysozoa</taxon>
        <taxon>Arthropoda</taxon>
        <taxon>Hexapoda</taxon>
        <taxon>Insecta</taxon>
        <taxon>Pterygota</taxon>
        <taxon>Neoptera</taxon>
        <taxon>Polyneoptera</taxon>
        <taxon>Dictyoptera</taxon>
        <taxon>Blattodea</taxon>
        <taxon>Blattoidea</taxon>
        <taxon>Blattidae</taxon>
        <taxon>Blattinae</taxon>
        <taxon>Periplaneta</taxon>
    </lineage>
</organism>
<evidence type="ECO:0000256" key="2">
    <source>
        <dbReference type="SAM" id="SignalP"/>
    </source>
</evidence>
<feature type="compositionally biased region" description="Basic and acidic residues" evidence="1">
    <location>
        <begin position="742"/>
        <end position="756"/>
    </location>
</feature>
<dbReference type="CDD" id="cd09276">
    <property type="entry name" value="Rnase_HI_RT_non_LTR"/>
    <property type="match status" value="1"/>
</dbReference>
<sequence length="862" mass="97268">MLLFLLKASFAIAIIHSTSWQQLLLQLIVHPKYLKMSTCSTASLAEKIDKVAVLHANQCVWLRISVADARYPKKELDHSMKLGRELAIHESKVETDTTKEREESMETANVHQMDELLKSKLECPTGMLPERSEEKLPGTNDSTPHWSTTSLAMSVRIPASETDIRMESGSLVIRHRLSDRLRFSDMEFLPELPPFDHCIPEESDYRSMESFSTEDETWKWPQLMAPRASTSLTSAGVQTSFEFTDKPRFDADYKPPYPIAMLSLEELEVHSTKLSSFIHRRSLISREQGAGAGVTCCLFSLYRSLGYGTTSFDGEIIAISESLRNLLCHINKFRNAVILSDSKAAILSIVSKHTPSSQTAKITKMLSQLISLNKIIVFQWIPSHCGILRNENADALAKKGSTATCRPVTKSTYYSVKRFIKSTYLDFNKQNLITQSQGKKWNSLHQNPQLIPDLPRKSSVAAFRLATGHDCLAKHLHRIGIYQSPNCPLCNSNQAMDSEYFKICASVAGHDNIFEKYWSARGQMTLFWQSFGALQLLLQELERGPADDILKEVQEAYKRKYQLPNDLYEDDYDLSDDPNYRQNLWPLEILHDKWDIELGSVPQTPLESTHCLIESSPISTPEPEPEEDSWKALSKYQLLEKNIHGVEPEIPLPRDTRQAIDVVMKQSVDSVFEAVERGEGITLLHKKEVCELFKALLKQESLSDICALLGVHSEETDLRKDKIHELLKLAFNVIADEDSYRDTTRSEAQVHGERSQKHGLPLSERNEGGSTAGSKIVVPTTTDTGERADYQYQKASEIISENPLIGKKPSPDTFLSDAQKYRVYKFLKAVISESSVTEETSGDISLRLIIRGESSESCAALL</sequence>
<proteinExistence type="predicted"/>
<feature type="domain" description="RNase H type-1" evidence="3">
    <location>
        <begin position="264"/>
        <end position="402"/>
    </location>
</feature>
<feature type="region of interest" description="Disordered" evidence="1">
    <location>
        <begin position="128"/>
        <end position="147"/>
    </location>
</feature>
<dbReference type="SUPFAM" id="SSF53098">
    <property type="entry name" value="Ribonuclease H-like"/>
    <property type="match status" value="1"/>
</dbReference>
<dbReference type="Proteomes" id="UP001148838">
    <property type="component" value="Unassembled WGS sequence"/>
</dbReference>
<reference evidence="4 5" key="1">
    <citation type="journal article" date="2022" name="Allergy">
        <title>Genome assembly and annotation of Periplaneta americana reveal a comprehensive cockroach allergen profile.</title>
        <authorList>
            <person name="Wang L."/>
            <person name="Xiong Q."/>
            <person name="Saelim N."/>
            <person name="Wang L."/>
            <person name="Nong W."/>
            <person name="Wan A.T."/>
            <person name="Shi M."/>
            <person name="Liu X."/>
            <person name="Cao Q."/>
            <person name="Hui J.H.L."/>
            <person name="Sookrung N."/>
            <person name="Leung T.F."/>
            <person name="Tungtrongchitr A."/>
            <person name="Tsui S.K.W."/>
        </authorList>
    </citation>
    <scope>NUCLEOTIDE SEQUENCE [LARGE SCALE GENOMIC DNA]</scope>
    <source>
        <strain evidence="4">PWHHKU_190912</strain>
    </source>
</reference>
<evidence type="ECO:0000313" key="5">
    <source>
        <dbReference type="Proteomes" id="UP001148838"/>
    </source>
</evidence>
<comment type="caution">
    <text evidence="4">The sequence shown here is derived from an EMBL/GenBank/DDBJ whole genome shotgun (WGS) entry which is preliminary data.</text>
</comment>
<feature type="compositionally biased region" description="Polar residues" evidence="1">
    <location>
        <begin position="768"/>
        <end position="777"/>
    </location>
</feature>
<keyword evidence="5" id="KW-1185">Reference proteome</keyword>
<feature type="chain" id="PRO_5047166502" description="RNase H type-1 domain-containing protein" evidence="2">
    <location>
        <begin position="21"/>
        <end position="862"/>
    </location>
</feature>
<gene>
    <name evidence="4" type="ORF">ANN_12370</name>
</gene>
<name>A0ABQ8TIL9_PERAM</name>
<accession>A0ABQ8TIL9</accession>
<evidence type="ECO:0000256" key="1">
    <source>
        <dbReference type="SAM" id="MobiDB-lite"/>
    </source>
</evidence>
<dbReference type="EMBL" id="JAJSOF020000009">
    <property type="protein sequence ID" value="KAJ4445685.1"/>
    <property type="molecule type" value="Genomic_DNA"/>
</dbReference>
<feature type="region of interest" description="Disordered" evidence="1">
    <location>
        <begin position="742"/>
        <end position="777"/>
    </location>
</feature>
<dbReference type="Pfam" id="PF00075">
    <property type="entry name" value="RNase_H"/>
    <property type="match status" value="1"/>
</dbReference>
<feature type="signal peptide" evidence="2">
    <location>
        <begin position="1"/>
        <end position="20"/>
    </location>
</feature>
<dbReference type="Gene3D" id="3.30.420.10">
    <property type="entry name" value="Ribonuclease H-like superfamily/Ribonuclease H"/>
    <property type="match status" value="1"/>
</dbReference>
<dbReference type="InterPro" id="IPR002156">
    <property type="entry name" value="RNaseH_domain"/>
</dbReference>
<dbReference type="InterPro" id="IPR036397">
    <property type="entry name" value="RNaseH_sf"/>
</dbReference>